<dbReference type="Proteomes" id="UP000790787">
    <property type="component" value="Chromosome 14"/>
</dbReference>
<reference evidence="2" key="2">
    <citation type="submission" date="2025-08" db="UniProtKB">
        <authorList>
            <consortium name="RefSeq"/>
        </authorList>
    </citation>
    <scope>IDENTIFICATION</scope>
    <source>
        <tissue evidence="2">Leaf</tissue>
    </source>
</reference>
<sequence length="824" mass="94202">MNNIEGYKRYLGFQHCMTNSNGQIWYFWKGLDHTICIANIDQQLTLNMKDTSNEIDTFVTAVYAKCTPVEREDLWESIGNIHNQIKGPWCMKGDFNVIMDPDEKLSGLPHRMSKSMEFINCMEACGLSDIGFTGKRGLEQGLCRIYQMAQYAGFHAETENKDSMAQRWKHFNLNLTEGNNNILECIPQIIIAHDNTLLTKMPDEEEIKQVVFSMSKDSSPGPDRLNPLLRGLISENQSGFVSGRSITDNVMLTQEIVHGISNLNNEGNVILKLDMAKAYDRKWTSVTQLAYADEIVIFSSENTKSIKLIMKQIRNYECVFGRQVNMDKSFFLTDPKTCAYRINRIRAKTGLLDKSFPFNYLGCPIYIDRKKISYFDSMSTKVIKRLNVWQGNMLSCGGRQVFIKSVINSLLIYILSAINPPKGTLKLIQNHIVSFFWGTCNGKTSTIGLLGKSSIVQRMKLELAKYCSRVHPVGKKWCSGNSQAWKYLLWARDKCEKQITWKINAGKYSFWWDAQKLYNTLPSQIALHIMSIELGQDNKNDYAIWNATEDGHFTNGSAWNMIREHREINVTINKIWHKSIPFKQSFMCWRIFFGRIPIRNSITRLDSQDTEVCRCCPTPARETLQHVFVDGRAAEYKQCTQSGIARMLFPKIDTNGTWSNLCTLMEKLKPAVVCTPVRWIKPALGWIKINSDGSFIRTSRKAGIGGIARDNSGDFVFAFSIPIQANSSSQAEATTVRFGIEWCTQQGYSNIHVETDSLMSLTFLIKEANQVVDLLAKLASTSGNKTLYHSQDNLPREAKGLIQLDKWQFPSFRRRYEKYNFFVS</sequence>
<proteinExistence type="predicted"/>
<evidence type="ECO:0000313" key="1">
    <source>
        <dbReference type="Proteomes" id="UP000790787"/>
    </source>
</evidence>
<name>A0AC58SMZ0_TOBAC</name>
<evidence type="ECO:0000313" key="2">
    <source>
        <dbReference type="RefSeq" id="XP_075086341.1"/>
    </source>
</evidence>
<gene>
    <name evidence="2" type="primary">LOC142169044</name>
</gene>
<protein>
    <submittedName>
        <fullName evidence="2">Uncharacterized protein LOC142169044</fullName>
    </submittedName>
</protein>
<keyword evidence="1" id="KW-1185">Reference proteome</keyword>
<dbReference type="RefSeq" id="XP_075086341.1">
    <property type="nucleotide sequence ID" value="XM_075230240.1"/>
</dbReference>
<accession>A0AC58SMZ0</accession>
<reference evidence="1" key="1">
    <citation type="journal article" date="2014" name="Nat. Commun.">
        <title>The tobacco genome sequence and its comparison with those of tomato and potato.</title>
        <authorList>
            <person name="Sierro N."/>
            <person name="Battey J.N."/>
            <person name="Ouadi S."/>
            <person name="Bakaher N."/>
            <person name="Bovet L."/>
            <person name="Willig A."/>
            <person name="Goepfert S."/>
            <person name="Peitsch M.C."/>
            <person name="Ivanov N.V."/>
        </authorList>
    </citation>
    <scope>NUCLEOTIDE SEQUENCE [LARGE SCALE GENOMIC DNA]</scope>
</reference>
<organism evidence="1 2">
    <name type="scientific">Nicotiana tabacum</name>
    <name type="common">Common tobacco</name>
    <dbReference type="NCBI Taxonomy" id="4097"/>
    <lineage>
        <taxon>Eukaryota</taxon>
        <taxon>Viridiplantae</taxon>
        <taxon>Streptophyta</taxon>
        <taxon>Embryophyta</taxon>
        <taxon>Tracheophyta</taxon>
        <taxon>Spermatophyta</taxon>
        <taxon>Magnoliopsida</taxon>
        <taxon>eudicotyledons</taxon>
        <taxon>Gunneridae</taxon>
        <taxon>Pentapetalae</taxon>
        <taxon>asterids</taxon>
        <taxon>lamiids</taxon>
        <taxon>Solanales</taxon>
        <taxon>Solanaceae</taxon>
        <taxon>Nicotianoideae</taxon>
        <taxon>Nicotianeae</taxon>
        <taxon>Nicotiana</taxon>
    </lineage>
</organism>